<feature type="compositionally biased region" description="Polar residues" evidence="1">
    <location>
        <begin position="40"/>
        <end position="52"/>
    </location>
</feature>
<evidence type="ECO:0000313" key="2">
    <source>
        <dbReference type="EMBL" id="ELR10619.1"/>
    </source>
</evidence>
<feature type="compositionally biased region" description="Acidic residues" evidence="1">
    <location>
        <begin position="62"/>
        <end position="75"/>
    </location>
</feature>
<dbReference type="InParanoid" id="L8GCT1"/>
<reference evidence="3" key="1">
    <citation type="submission" date="2010-09" db="EMBL/GenBank/DDBJ databases">
        <title>The genome sequence of Geomyces destructans 20631-21.</title>
        <authorList>
            <consortium name="The Broad Institute Genome Sequencing Platform"/>
            <person name="Cuomo C.A."/>
            <person name="Blehert D.S."/>
            <person name="Lorch J.M."/>
            <person name="Young S.K."/>
            <person name="Zeng Q."/>
            <person name="Gargeya S."/>
            <person name="Fitzgerald M."/>
            <person name="Haas B."/>
            <person name="Abouelleil A."/>
            <person name="Alvarado L."/>
            <person name="Arachchi H.M."/>
            <person name="Berlin A."/>
            <person name="Brown A."/>
            <person name="Chapman S.B."/>
            <person name="Chen Z."/>
            <person name="Dunbar C."/>
            <person name="Freedman E."/>
            <person name="Gearin G."/>
            <person name="Gellesch M."/>
            <person name="Goldberg J."/>
            <person name="Griggs A."/>
            <person name="Gujja S."/>
            <person name="Heiman D."/>
            <person name="Howarth C."/>
            <person name="Larson L."/>
            <person name="Lui A."/>
            <person name="MacDonald P.J.P."/>
            <person name="Montmayeur A."/>
            <person name="Murphy C."/>
            <person name="Neiman D."/>
            <person name="Pearson M."/>
            <person name="Priest M."/>
            <person name="Roberts A."/>
            <person name="Saif S."/>
            <person name="Shea T."/>
            <person name="Shenoy N."/>
            <person name="Sisk P."/>
            <person name="Stolte C."/>
            <person name="Sykes S."/>
            <person name="Wortman J."/>
            <person name="Nusbaum C."/>
            <person name="Birren B."/>
        </authorList>
    </citation>
    <scope>NUCLEOTIDE SEQUENCE [LARGE SCALE GENOMIC DNA]</scope>
    <source>
        <strain evidence="3">ATCC MYA-4855 / 20631-21</strain>
    </source>
</reference>
<feature type="compositionally biased region" description="Low complexity" evidence="1">
    <location>
        <begin position="1"/>
        <end position="18"/>
    </location>
</feature>
<dbReference type="HOGENOM" id="CLU_062669_0_0_1"/>
<gene>
    <name evidence="2" type="ORF">GMDG_04888</name>
</gene>
<name>L8GCT1_PSED2</name>
<dbReference type="AlphaFoldDB" id="L8GCT1"/>
<keyword evidence="3" id="KW-1185">Reference proteome</keyword>
<sequence>MAPKLKGLKQKAAAPAATPRKRPATQMSGSPELQAPATPTPSGGASATSQARTVRPYRSPEVEVEDEAEEPDIPESEAPKDECTVLGWKVAARCVIPESTGRLRAGSRLCCVECAHTYYNFPGQMCWVPSGMAKCADCLRSNHACIPAAAQFGVELEALQLAADDLLNCWADDEDANLAADSDATVQAIGTLLAVQRIYSNATKAKETTTPKKKGSLVELGKAKTEGLKAATQVFHASVNKVLDAYQSGLEEYVNTMKFLVGGAPHPVMPASLVMPSPIDLEHALLERLFMKPSKWKFNTPPPAPQLSTSVSIDYST</sequence>
<proteinExistence type="predicted"/>
<dbReference type="EMBL" id="GL573263">
    <property type="protein sequence ID" value="ELR10619.1"/>
    <property type="molecule type" value="Genomic_DNA"/>
</dbReference>
<protein>
    <submittedName>
        <fullName evidence="2">Uncharacterized protein</fullName>
    </submittedName>
</protein>
<accession>L8GCT1</accession>
<dbReference type="Proteomes" id="UP000011064">
    <property type="component" value="Unassembled WGS sequence"/>
</dbReference>
<evidence type="ECO:0000256" key="1">
    <source>
        <dbReference type="SAM" id="MobiDB-lite"/>
    </source>
</evidence>
<evidence type="ECO:0000313" key="3">
    <source>
        <dbReference type="Proteomes" id="UP000011064"/>
    </source>
</evidence>
<organism evidence="2 3">
    <name type="scientific">Pseudogymnoascus destructans (strain ATCC MYA-4855 / 20631-21)</name>
    <name type="common">Bat white-nose syndrome fungus</name>
    <name type="synonym">Geomyces destructans</name>
    <dbReference type="NCBI Taxonomy" id="658429"/>
    <lineage>
        <taxon>Eukaryota</taxon>
        <taxon>Fungi</taxon>
        <taxon>Dikarya</taxon>
        <taxon>Ascomycota</taxon>
        <taxon>Pezizomycotina</taxon>
        <taxon>Leotiomycetes</taxon>
        <taxon>Thelebolales</taxon>
        <taxon>Thelebolaceae</taxon>
        <taxon>Pseudogymnoascus</taxon>
    </lineage>
</organism>
<dbReference type="VEuPathDB" id="FungiDB:GMDG_04888"/>
<feature type="region of interest" description="Disordered" evidence="1">
    <location>
        <begin position="1"/>
        <end position="79"/>
    </location>
</feature>